<evidence type="ECO:0000256" key="5">
    <source>
        <dbReference type="ARBA" id="ARBA00023136"/>
    </source>
</evidence>
<dbReference type="InterPro" id="IPR051617">
    <property type="entry name" value="UNC-93-like_regulator"/>
</dbReference>
<feature type="transmembrane region" description="Helical" evidence="6">
    <location>
        <begin position="184"/>
        <end position="203"/>
    </location>
</feature>
<comment type="similarity">
    <text evidence="2">Belongs to the unc-93 family.</text>
</comment>
<keyword evidence="3 6" id="KW-0812">Transmembrane</keyword>
<comment type="caution">
    <text evidence="7">The sequence shown here is derived from an EMBL/GenBank/DDBJ whole genome shotgun (WGS) entry which is preliminary data.</text>
</comment>
<dbReference type="Proteomes" id="UP001432027">
    <property type="component" value="Unassembled WGS sequence"/>
</dbReference>
<dbReference type="GO" id="GO:0016020">
    <property type="term" value="C:membrane"/>
    <property type="evidence" value="ECO:0007669"/>
    <property type="project" value="UniProtKB-SubCell"/>
</dbReference>
<feature type="non-terminal residue" evidence="7">
    <location>
        <position position="443"/>
    </location>
</feature>
<feature type="transmembrane region" description="Helical" evidence="6">
    <location>
        <begin position="7"/>
        <end position="25"/>
    </location>
</feature>
<sequence length="443" mass="48878">MNDGRYAFFTTIVLGVAHMFMFVGYDTGSTIVESVLLSVHDRRPDQMNQDAGYYGQAIVNAFNMFGHIIAPAALCVMNAKWSMAFGSLFFTLSCASYILMNEYAIYMSSALLGVLFAVFNAGYSRYLTQISTEATIEKVNGLEWSIANLSTIIGGCLYIVFGLMDPNYDDPSEYRQYSDSEIRLMYGGFTVIAILANVIFCFLPNREVAFSISSTANVVEEKGGRSLHIFHAIWLTLKSLFDPLVLQLTPHFIYVGWQNSVWLSIYPTTLQFTESLSDNLFVTAYYLMAFSVGSMTIGMLMDPLSRKIARFGQMPCLMIAATLQLLCSSLILLSTPNLATIAPTSEASLLIPPNVPLAVLMGFLFGLLDSLNNTNRTVMCASVLPDKRDQVFAIGRFYQALSGSVLLFCSPLLTTYWMLGVGAVLFIVGAAFYTRVVGTLNKS</sequence>
<evidence type="ECO:0000313" key="7">
    <source>
        <dbReference type="EMBL" id="GMT07952.1"/>
    </source>
</evidence>
<feature type="transmembrane region" description="Helical" evidence="6">
    <location>
        <begin position="53"/>
        <end position="74"/>
    </location>
</feature>
<feature type="transmembrane region" description="Helical" evidence="6">
    <location>
        <begin position="316"/>
        <end position="335"/>
    </location>
</feature>
<feature type="transmembrane region" description="Helical" evidence="6">
    <location>
        <begin position="105"/>
        <end position="123"/>
    </location>
</feature>
<evidence type="ECO:0008006" key="9">
    <source>
        <dbReference type="Google" id="ProtNLM"/>
    </source>
</evidence>
<feature type="transmembrane region" description="Helical" evidence="6">
    <location>
        <begin position="81"/>
        <end position="99"/>
    </location>
</feature>
<feature type="transmembrane region" description="Helical" evidence="6">
    <location>
        <begin position="414"/>
        <end position="433"/>
    </location>
</feature>
<reference evidence="7" key="1">
    <citation type="submission" date="2023-10" db="EMBL/GenBank/DDBJ databases">
        <title>Genome assembly of Pristionchus species.</title>
        <authorList>
            <person name="Yoshida K."/>
            <person name="Sommer R.J."/>
        </authorList>
    </citation>
    <scope>NUCLEOTIDE SEQUENCE</scope>
    <source>
        <strain evidence="7">RS0144</strain>
    </source>
</reference>
<accession>A0AAV5UMZ9</accession>
<dbReference type="SUPFAM" id="SSF103473">
    <property type="entry name" value="MFS general substrate transporter"/>
    <property type="match status" value="1"/>
</dbReference>
<evidence type="ECO:0000256" key="3">
    <source>
        <dbReference type="ARBA" id="ARBA00022692"/>
    </source>
</evidence>
<dbReference type="InterPro" id="IPR010291">
    <property type="entry name" value="Ion_channel_UNC-93"/>
</dbReference>
<feature type="transmembrane region" description="Helical" evidence="6">
    <location>
        <begin position="144"/>
        <end position="164"/>
    </location>
</feature>
<dbReference type="Pfam" id="PF05978">
    <property type="entry name" value="UNC-93"/>
    <property type="match status" value="1"/>
</dbReference>
<proteinExistence type="inferred from homology"/>
<protein>
    <recommendedName>
        <fullName evidence="9">Membrane transporter</fullName>
    </recommendedName>
</protein>
<evidence type="ECO:0000256" key="4">
    <source>
        <dbReference type="ARBA" id="ARBA00022989"/>
    </source>
</evidence>
<dbReference type="Gene3D" id="1.20.1250.20">
    <property type="entry name" value="MFS general substrate transporter like domains"/>
    <property type="match status" value="1"/>
</dbReference>
<evidence type="ECO:0000256" key="1">
    <source>
        <dbReference type="ARBA" id="ARBA00004141"/>
    </source>
</evidence>
<keyword evidence="5 6" id="KW-0472">Membrane</keyword>
<keyword evidence="8" id="KW-1185">Reference proteome</keyword>
<dbReference type="EMBL" id="BTSX01000006">
    <property type="protein sequence ID" value="GMT07952.1"/>
    <property type="molecule type" value="Genomic_DNA"/>
</dbReference>
<feature type="transmembrane region" description="Helical" evidence="6">
    <location>
        <begin position="355"/>
        <end position="371"/>
    </location>
</feature>
<dbReference type="PANTHER" id="PTHR23294">
    <property type="entry name" value="ET TRANSLATION PRODUCT-RELATED"/>
    <property type="match status" value="1"/>
</dbReference>
<evidence type="ECO:0000256" key="2">
    <source>
        <dbReference type="ARBA" id="ARBA00009172"/>
    </source>
</evidence>
<feature type="transmembrane region" description="Helical" evidence="6">
    <location>
        <begin position="285"/>
        <end position="304"/>
    </location>
</feature>
<dbReference type="InterPro" id="IPR036259">
    <property type="entry name" value="MFS_trans_sf"/>
</dbReference>
<evidence type="ECO:0000256" key="6">
    <source>
        <dbReference type="SAM" id="Phobius"/>
    </source>
</evidence>
<comment type="subcellular location">
    <subcellularLocation>
        <location evidence="1">Membrane</location>
        <topology evidence="1">Multi-pass membrane protein</topology>
    </subcellularLocation>
</comment>
<keyword evidence="4 6" id="KW-1133">Transmembrane helix</keyword>
<organism evidence="7 8">
    <name type="scientific">Pristionchus entomophagus</name>
    <dbReference type="NCBI Taxonomy" id="358040"/>
    <lineage>
        <taxon>Eukaryota</taxon>
        <taxon>Metazoa</taxon>
        <taxon>Ecdysozoa</taxon>
        <taxon>Nematoda</taxon>
        <taxon>Chromadorea</taxon>
        <taxon>Rhabditida</taxon>
        <taxon>Rhabditina</taxon>
        <taxon>Diplogasteromorpha</taxon>
        <taxon>Diplogasteroidea</taxon>
        <taxon>Neodiplogasteridae</taxon>
        <taxon>Pristionchus</taxon>
    </lineage>
</organism>
<name>A0AAV5UMZ9_9BILA</name>
<dbReference type="PANTHER" id="PTHR23294:SF18">
    <property type="entry name" value="UNC93-LIKE PROTEIN MFSD11"/>
    <property type="match status" value="1"/>
</dbReference>
<gene>
    <name evidence="7" type="ORF">PENTCL1PPCAC_30126</name>
</gene>
<dbReference type="AlphaFoldDB" id="A0AAV5UMZ9"/>
<evidence type="ECO:0000313" key="8">
    <source>
        <dbReference type="Proteomes" id="UP001432027"/>
    </source>
</evidence>